<dbReference type="PANTHER" id="PTHR36766:SF40">
    <property type="entry name" value="DISEASE RESISTANCE PROTEIN RGA3"/>
    <property type="match status" value="1"/>
</dbReference>
<sequence length="149" mass="16827">MQYKHELLESLSIYNSCDSLTSLPLAILPNLTHLDIGYCENMESLLVSGSDSLSLSYFKISHCPNFVSFPGEGLCMPNLTSFSVYYCDKLKWLPDQMGTLVPKMKYLDISNCQQIESFPKGGMPPNLTVRIRNCEKLLRGLGWKSMDMV</sequence>
<dbReference type="SUPFAM" id="SSF52058">
    <property type="entry name" value="L domain-like"/>
    <property type="match status" value="1"/>
</dbReference>
<dbReference type="Proteomes" id="UP001374535">
    <property type="component" value="Chromosome 3"/>
</dbReference>
<feature type="non-terminal residue" evidence="2">
    <location>
        <position position="149"/>
    </location>
</feature>
<dbReference type="EMBL" id="CP144698">
    <property type="protein sequence ID" value="WVZ16216.1"/>
    <property type="molecule type" value="Genomic_DNA"/>
</dbReference>
<proteinExistence type="predicted"/>
<accession>A0AAQ3S584</accession>
<evidence type="ECO:0008006" key="4">
    <source>
        <dbReference type="Google" id="ProtNLM"/>
    </source>
</evidence>
<evidence type="ECO:0000313" key="3">
    <source>
        <dbReference type="Proteomes" id="UP001374535"/>
    </source>
</evidence>
<dbReference type="PANTHER" id="PTHR36766">
    <property type="entry name" value="PLANT BROAD-SPECTRUM MILDEW RESISTANCE PROTEIN RPW8"/>
    <property type="match status" value="1"/>
</dbReference>
<dbReference type="AlphaFoldDB" id="A0AAQ3S584"/>
<reference evidence="2 3" key="1">
    <citation type="journal article" date="2023" name="Life. Sci Alliance">
        <title>Evolutionary insights into 3D genome organization and epigenetic landscape of Vigna mungo.</title>
        <authorList>
            <person name="Junaid A."/>
            <person name="Singh B."/>
            <person name="Bhatia S."/>
        </authorList>
    </citation>
    <scope>NUCLEOTIDE SEQUENCE [LARGE SCALE GENOMIC DNA]</scope>
    <source>
        <strain evidence="2">Urdbean</strain>
    </source>
</reference>
<keyword evidence="1" id="KW-0611">Plant defense</keyword>
<dbReference type="Gene3D" id="3.80.10.10">
    <property type="entry name" value="Ribonuclease Inhibitor"/>
    <property type="match status" value="1"/>
</dbReference>
<dbReference type="GO" id="GO:0006952">
    <property type="term" value="P:defense response"/>
    <property type="evidence" value="ECO:0007669"/>
    <property type="project" value="UniProtKB-KW"/>
</dbReference>
<keyword evidence="3" id="KW-1185">Reference proteome</keyword>
<gene>
    <name evidence="2" type="ORF">V8G54_009198</name>
</gene>
<organism evidence="2 3">
    <name type="scientific">Vigna mungo</name>
    <name type="common">Black gram</name>
    <name type="synonym">Phaseolus mungo</name>
    <dbReference type="NCBI Taxonomy" id="3915"/>
    <lineage>
        <taxon>Eukaryota</taxon>
        <taxon>Viridiplantae</taxon>
        <taxon>Streptophyta</taxon>
        <taxon>Embryophyta</taxon>
        <taxon>Tracheophyta</taxon>
        <taxon>Spermatophyta</taxon>
        <taxon>Magnoliopsida</taxon>
        <taxon>eudicotyledons</taxon>
        <taxon>Gunneridae</taxon>
        <taxon>Pentapetalae</taxon>
        <taxon>rosids</taxon>
        <taxon>fabids</taxon>
        <taxon>Fabales</taxon>
        <taxon>Fabaceae</taxon>
        <taxon>Papilionoideae</taxon>
        <taxon>50 kb inversion clade</taxon>
        <taxon>NPAAA clade</taxon>
        <taxon>indigoferoid/millettioid clade</taxon>
        <taxon>Phaseoleae</taxon>
        <taxon>Vigna</taxon>
    </lineage>
</organism>
<protein>
    <recommendedName>
        <fullName evidence="4">Disease resistance protein</fullName>
    </recommendedName>
</protein>
<evidence type="ECO:0000256" key="1">
    <source>
        <dbReference type="ARBA" id="ARBA00022821"/>
    </source>
</evidence>
<evidence type="ECO:0000313" key="2">
    <source>
        <dbReference type="EMBL" id="WVZ16216.1"/>
    </source>
</evidence>
<dbReference type="InterPro" id="IPR032675">
    <property type="entry name" value="LRR_dom_sf"/>
</dbReference>
<name>A0AAQ3S584_VIGMU</name>